<gene>
    <name evidence="4" type="ORF">ARB_00111</name>
</gene>
<evidence type="ECO:0000256" key="1">
    <source>
        <dbReference type="PROSITE-ProRule" id="PRU00047"/>
    </source>
</evidence>
<dbReference type="GO" id="GO:0003676">
    <property type="term" value="F:nucleic acid binding"/>
    <property type="evidence" value="ECO:0007669"/>
    <property type="project" value="InterPro"/>
</dbReference>
<dbReference type="HOGENOM" id="CLU_1758361_0_0_1"/>
<keyword evidence="1" id="KW-0863">Zinc-finger</keyword>
<proteinExistence type="predicted"/>
<dbReference type="STRING" id="663331.D4AVA2"/>
<keyword evidence="1" id="KW-0479">Metal-binding</keyword>
<evidence type="ECO:0000259" key="3">
    <source>
        <dbReference type="PROSITE" id="PS50158"/>
    </source>
</evidence>
<dbReference type="RefSeq" id="XP_003013664.1">
    <property type="nucleotide sequence ID" value="XM_003013618.1"/>
</dbReference>
<feature type="domain" description="CCHC-type" evidence="3">
    <location>
        <begin position="53"/>
        <end position="68"/>
    </location>
</feature>
<reference evidence="5" key="1">
    <citation type="journal article" date="2011" name="Genome Biol.">
        <title>Comparative and functional genomics provide insights into the pathogenicity of dermatophytic fungi.</title>
        <authorList>
            <person name="Burmester A."/>
            <person name="Shelest E."/>
            <person name="Gloeckner G."/>
            <person name="Heddergott C."/>
            <person name="Schindler S."/>
            <person name="Staib P."/>
            <person name="Heidel A."/>
            <person name="Felder M."/>
            <person name="Petzold A."/>
            <person name="Szafranski K."/>
            <person name="Feuermann M."/>
            <person name="Pedruzzi I."/>
            <person name="Priebe S."/>
            <person name="Groth M."/>
            <person name="Winkler R."/>
            <person name="Li W."/>
            <person name="Kniemeyer O."/>
            <person name="Schroeckh V."/>
            <person name="Hertweck C."/>
            <person name="Hube B."/>
            <person name="White T.C."/>
            <person name="Platzer M."/>
            <person name="Guthke R."/>
            <person name="Heitman J."/>
            <person name="Woestemeyer J."/>
            <person name="Zipfel P.F."/>
            <person name="Monod M."/>
            <person name="Brakhage A.A."/>
        </authorList>
    </citation>
    <scope>NUCLEOTIDE SEQUENCE [LARGE SCALE GENOMIC DNA]</scope>
    <source>
        <strain evidence="5">ATCC MYA-4681 / CBS 112371</strain>
    </source>
</reference>
<dbReference type="SMART" id="SM00343">
    <property type="entry name" value="ZnF_C2HC"/>
    <property type="match status" value="1"/>
</dbReference>
<keyword evidence="5" id="KW-1185">Reference proteome</keyword>
<dbReference type="GO" id="GO:0008270">
    <property type="term" value="F:zinc ion binding"/>
    <property type="evidence" value="ECO:0007669"/>
    <property type="project" value="UniProtKB-KW"/>
</dbReference>
<organism evidence="4 5">
    <name type="scientific">Arthroderma benhamiae (strain ATCC MYA-4681 / CBS 112371)</name>
    <name type="common">Trichophyton mentagrophytes</name>
    <dbReference type="NCBI Taxonomy" id="663331"/>
    <lineage>
        <taxon>Eukaryota</taxon>
        <taxon>Fungi</taxon>
        <taxon>Dikarya</taxon>
        <taxon>Ascomycota</taxon>
        <taxon>Pezizomycotina</taxon>
        <taxon>Eurotiomycetes</taxon>
        <taxon>Eurotiomycetidae</taxon>
        <taxon>Onygenales</taxon>
        <taxon>Arthrodermataceae</taxon>
        <taxon>Trichophyton</taxon>
    </lineage>
</organism>
<sequence length="148" mass="15640">MSDWQQEAANATWNDGGDAGGDKWNDGGDGFGAGATNDMAVVAADDNANGDTCRNCGQAGHFARECPEPRKPSGACFNCGQEGYDTLPFDIKTFSLLADTLKTVTTRATAQTLVFSPAPVVSVKKKDIQLLNVLTVPQISARTAREKV</sequence>
<dbReference type="AlphaFoldDB" id="D4AVA2"/>
<keyword evidence="1" id="KW-0862">Zinc</keyword>
<dbReference type="eggNOG" id="KOG0335">
    <property type="taxonomic scope" value="Eukaryota"/>
</dbReference>
<dbReference type="PROSITE" id="PS50158">
    <property type="entry name" value="ZF_CCHC"/>
    <property type="match status" value="1"/>
</dbReference>
<dbReference type="Gene3D" id="4.10.60.10">
    <property type="entry name" value="Zinc finger, CCHC-type"/>
    <property type="match status" value="1"/>
</dbReference>
<dbReference type="InterPro" id="IPR036875">
    <property type="entry name" value="Znf_CCHC_sf"/>
</dbReference>
<dbReference type="Proteomes" id="UP000008866">
    <property type="component" value="Unassembled WGS sequence"/>
</dbReference>
<dbReference type="SUPFAM" id="SSF57756">
    <property type="entry name" value="Retrovirus zinc finger-like domains"/>
    <property type="match status" value="1"/>
</dbReference>
<dbReference type="GeneID" id="9520105"/>
<dbReference type="KEGG" id="abe:ARB_00111"/>
<evidence type="ECO:0000313" key="5">
    <source>
        <dbReference type="Proteomes" id="UP000008866"/>
    </source>
</evidence>
<feature type="compositionally biased region" description="Polar residues" evidence="2">
    <location>
        <begin position="1"/>
        <end position="13"/>
    </location>
</feature>
<feature type="region of interest" description="Disordered" evidence="2">
    <location>
        <begin position="1"/>
        <end position="30"/>
    </location>
</feature>
<evidence type="ECO:0000256" key="2">
    <source>
        <dbReference type="SAM" id="MobiDB-lite"/>
    </source>
</evidence>
<dbReference type="InterPro" id="IPR001878">
    <property type="entry name" value="Znf_CCHC"/>
</dbReference>
<accession>D4AVA2</accession>
<comment type="caution">
    <text evidence="4">The sequence shown here is derived from an EMBL/GenBank/DDBJ whole genome shotgun (WGS) entry which is preliminary data.</text>
</comment>
<name>D4AVA2_ARTBC</name>
<protein>
    <submittedName>
        <fullName evidence="4">Zinc knuckle domain protein (Byr3), putative</fullName>
    </submittedName>
</protein>
<dbReference type="Pfam" id="PF00098">
    <property type="entry name" value="zf-CCHC"/>
    <property type="match status" value="1"/>
</dbReference>
<evidence type="ECO:0000313" key="4">
    <source>
        <dbReference type="EMBL" id="EFE33024.1"/>
    </source>
</evidence>
<dbReference type="EMBL" id="ABSU01000012">
    <property type="protein sequence ID" value="EFE33024.1"/>
    <property type="molecule type" value="Genomic_DNA"/>
</dbReference>